<accession>Q2SHK0</accession>
<reference evidence="1 2" key="1">
    <citation type="journal article" date="2005" name="Nucleic Acids Res.">
        <title>Genomic blueprint of Hahella chejuensis, a marine microbe producing an algicidal agent.</title>
        <authorList>
            <person name="Jeong H."/>
            <person name="Yim J.H."/>
            <person name="Lee C."/>
            <person name="Choi S.-H."/>
            <person name="Park Y.K."/>
            <person name="Yoon S.H."/>
            <person name="Hur C.-G."/>
            <person name="Kang H.-Y."/>
            <person name="Kim D."/>
            <person name="Lee H.H."/>
            <person name="Park K.H."/>
            <person name="Park S.-H."/>
            <person name="Park H.-S."/>
            <person name="Lee H.K."/>
            <person name="Oh T.K."/>
            <person name="Kim J.F."/>
        </authorList>
    </citation>
    <scope>NUCLEOTIDE SEQUENCE [LARGE SCALE GENOMIC DNA]</scope>
    <source>
        <strain evidence="1 2">KCTC 2396</strain>
    </source>
</reference>
<dbReference type="RefSeq" id="WP_011396943.1">
    <property type="nucleotide sequence ID" value="NC_007645.1"/>
</dbReference>
<dbReference type="eggNOG" id="COG0671">
    <property type="taxonomic scope" value="Bacteria"/>
</dbReference>
<keyword evidence="2" id="KW-1185">Reference proteome</keyword>
<dbReference type="STRING" id="349521.HCH_03108"/>
<organism evidence="1 2">
    <name type="scientific">Hahella chejuensis (strain KCTC 2396)</name>
    <dbReference type="NCBI Taxonomy" id="349521"/>
    <lineage>
        <taxon>Bacteria</taxon>
        <taxon>Pseudomonadati</taxon>
        <taxon>Pseudomonadota</taxon>
        <taxon>Gammaproteobacteria</taxon>
        <taxon>Oceanospirillales</taxon>
        <taxon>Hahellaceae</taxon>
        <taxon>Hahella</taxon>
    </lineage>
</organism>
<dbReference type="AlphaFoldDB" id="Q2SHK0"/>
<dbReference type="HOGENOM" id="CLU_144767_1_0_6"/>
<protein>
    <recommendedName>
        <fullName evidence="3">DUF3703 domain-containing protein</fullName>
    </recommendedName>
</protein>
<dbReference type="EMBL" id="CP000155">
    <property type="protein sequence ID" value="ABC29874.1"/>
    <property type="molecule type" value="Genomic_DNA"/>
</dbReference>
<evidence type="ECO:0000313" key="2">
    <source>
        <dbReference type="Proteomes" id="UP000000238"/>
    </source>
</evidence>
<proteinExistence type="predicted"/>
<sequence>MTMALQQAFAAELDAARDNWRQGRLDAAFTHLENAHVLGQRRLGWHFHVHLWMLRVGWVKRDSREVLGQLWRLFLTPFGHLTGRLPIGNTGGANVSAFKPMPVRKELEEVLREHSPLDR</sequence>
<dbReference type="KEGG" id="hch:HCH_03108"/>
<dbReference type="InterPro" id="IPR022172">
    <property type="entry name" value="DUF3703"/>
</dbReference>
<gene>
    <name evidence="1" type="ordered locus">HCH_03108</name>
</gene>
<name>Q2SHK0_HAHCH</name>
<evidence type="ECO:0008006" key="3">
    <source>
        <dbReference type="Google" id="ProtNLM"/>
    </source>
</evidence>
<dbReference type="Proteomes" id="UP000000238">
    <property type="component" value="Chromosome"/>
</dbReference>
<dbReference type="Pfam" id="PF12487">
    <property type="entry name" value="DUF3703"/>
    <property type="match status" value="1"/>
</dbReference>
<evidence type="ECO:0000313" key="1">
    <source>
        <dbReference type="EMBL" id="ABC29874.1"/>
    </source>
</evidence>